<dbReference type="InterPro" id="IPR001789">
    <property type="entry name" value="Sig_transdc_resp-reg_receiver"/>
</dbReference>
<protein>
    <submittedName>
        <fullName evidence="6">DNA-binding response regulator</fullName>
    </submittedName>
</protein>
<dbReference type="SUPFAM" id="SSF46894">
    <property type="entry name" value="C-terminal effector domain of the bipartite response regulators"/>
    <property type="match status" value="1"/>
</dbReference>
<feature type="domain" description="HTH luxR-type" evidence="4">
    <location>
        <begin position="193"/>
        <end position="258"/>
    </location>
</feature>
<proteinExistence type="predicted"/>
<dbReference type="SMART" id="SM00448">
    <property type="entry name" value="REC"/>
    <property type="match status" value="1"/>
</dbReference>
<keyword evidence="1 3" id="KW-0597">Phosphoprotein</keyword>
<dbReference type="SUPFAM" id="SSF52172">
    <property type="entry name" value="CheY-like"/>
    <property type="match status" value="1"/>
</dbReference>
<keyword evidence="7" id="KW-1185">Reference proteome</keyword>
<dbReference type="EMBL" id="BMGS01000001">
    <property type="protein sequence ID" value="GGG27650.1"/>
    <property type="molecule type" value="Genomic_DNA"/>
</dbReference>
<dbReference type="GO" id="GO:0003677">
    <property type="term" value="F:DNA binding"/>
    <property type="evidence" value="ECO:0007669"/>
    <property type="project" value="UniProtKB-KW"/>
</dbReference>
<gene>
    <name evidence="6" type="ORF">GCM10011378_00600</name>
</gene>
<reference evidence="7" key="1">
    <citation type="journal article" date="2019" name="Int. J. Syst. Evol. Microbiol.">
        <title>The Global Catalogue of Microorganisms (GCM) 10K type strain sequencing project: providing services to taxonomists for standard genome sequencing and annotation.</title>
        <authorList>
            <consortium name="The Broad Institute Genomics Platform"/>
            <consortium name="The Broad Institute Genome Sequencing Center for Infectious Disease"/>
            <person name="Wu L."/>
            <person name="Ma J."/>
        </authorList>
    </citation>
    <scope>NUCLEOTIDE SEQUENCE [LARGE SCALE GENOMIC DNA]</scope>
    <source>
        <strain evidence="7">CGMCC 1.12990</strain>
    </source>
</reference>
<dbReference type="CDD" id="cd06170">
    <property type="entry name" value="LuxR_C_like"/>
    <property type="match status" value="1"/>
</dbReference>
<evidence type="ECO:0000256" key="2">
    <source>
        <dbReference type="ARBA" id="ARBA00023125"/>
    </source>
</evidence>
<dbReference type="PANTHER" id="PTHR43214:SF43">
    <property type="entry name" value="TWO-COMPONENT RESPONSE REGULATOR"/>
    <property type="match status" value="1"/>
</dbReference>
<feature type="domain" description="Response regulatory" evidence="5">
    <location>
        <begin position="32"/>
        <end position="148"/>
    </location>
</feature>
<evidence type="ECO:0000256" key="3">
    <source>
        <dbReference type="PROSITE-ProRule" id="PRU00169"/>
    </source>
</evidence>
<dbReference type="CDD" id="cd17535">
    <property type="entry name" value="REC_NarL-like"/>
    <property type="match status" value="1"/>
</dbReference>
<dbReference type="Pfam" id="PF00072">
    <property type="entry name" value="Response_reg"/>
    <property type="match status" value="1"/>
</dbReference>
<sequence>MQPSQQLFRTIGNLWPHGLFTAEFESNPSMIRVLLADDHTILRDGIRAILSREPDIQVVGEASNGQALLDLLATTPADVVLMDVNMPVLDGFATMDSLRTHFPAMRVLVLSMLDHESYVHRMLQAGALGYALKNAESTEITHGIRTVAAGRQFLCTEIGLSLLNRTMQRAVPERAALICEPAEPHPSYNLALHRNGPVELSVREMEVLKLIAEGLTNAEIADQLFASKRTIETHRQNIIEKTQAKNTAALIRYAMMHGLIE</sequence>
<dbReference type="InterPro" id="IPR016032">
    <property type="entry name" value="Sig_transdc_resp-reg_C-effctor"/>
</dbReference>
<dbReference type="PANTHER" id="PTHR43214">
    <property type="entry name" value="TWO-COMPONENT RESPONSE REGULATOR"/>
    <property type="match status" value="1"/>
</dbReference>
<dbReference type="PROSITE" id="PS50043">
    <property type="entry name" value="HTH_LUXR_2"/>
    <property type="match status" value="1"/>
</dbReference>
<name>A0ABQ1WEP7_9BACT</name>
<dbReference type="InterPro" id="IPR039420">
    <property type="entry name" value="WalR-like"/>
</dbReference>
<organism evidence="6 7">
    <name type="scientific">Hymenobacter glacieicola</name>
    <dbReference type="NCBI Taxonomy" id="1562124"/>
    <lineage>
        <taxon>Bacteria</taxon>
        <taxon>Pseudomonadati</taxon>
        <taxon>Bacteroidota</taxon>
        <taxon>Cytophagia</taxon>
        <taxon>Cytophagales</taxon>
        <taxon>Hymenobacteraceae</taxon>
        <taxon>Hymenobacter</taxon>
    </lineage>
</organism>
<keyword evidence="2 6" id="KW-0238">DNA-binding</keyword>
<dbReference type="InterPro" id="IPR058245">
    <property type="entry name" value="NreC/VraR/RcsB-like_REC"/>
</dbReference>
<feature type="modified residue" description="4-aspartylphosphate" evidence="3">
    <location>
        <position position="83"/>
    </location>
</feature>
<dbReference type="Gene3D" id="3.40.50.2300">
    <property type="match status" value="1"/>
</dbReference>
<evidence type="ECO:0000256" key="1">
    <source>
        <dbReference type="ARBA" id="ARBA00022553"/>
    </source>
</evidence>
<evidence type="ECO:0000313" key="6">
    <source>
        <dbReference type="EMBL" id="GGG27650.1"/>
    </source>
</evidence>
<dbReference type="InterPro" id="IPR000792">
    <property type="entry name" value="Tscrpt_reg_LuxR_C"/>
</dbReference>
<dbReference type="SMART" id="SM00421">
    <property type="entry name" value="HTH_LUXR"/>
    <property type="match status" value="1"/>
</dbReference>
<comment type="caution">
    <text evidence="6">The sequence shown here is derived from an EMBL/GenBank/DDBJ whole genome shotgun (WGS) entry which is preliminary data.</text>
</comment>
<evidence type="ECO:0000313" key="7">
    <source>
        <dbReference type="Proteomes" id="UP000601361"/>
    </source>
</evidence>
<evidence type="ECO:0000259" key="4">
    <source>
        <dbReference type="PROSITE" id="PS50043"/>
    </source>
</evidence>
<evidence type="ECO:0000259" key="5">
    <source>
        <dbReference type="PROSITE" id="PS50110"/>
    </source>
</evidence>
<dbReference type="Proteomes" id="UP000601361">
    <property type="component" value="Unassembled WGS sequence"/>
</dbReference>
<dbReference type="Pfam" id="PF00196">
    <property type="entry name" value="GerE"/>
    <property type="match status" value="1"/>
</dbReference>
<dbReference type="PRINTS" id="PR00038">
    <property type="entry name" value="HTHLUXR"/>
</dbReference>
<accession>A0ABQ1WEP7</accession>
<dbReference type="InterPro" id="IPR011006">
    <property type="entry name" value="CheY-like_superfamily"/>
</dbReference>
<dbReference type="PROSITE" id="PS50110">
    <property type="entry name" value="RESPONSE_REGULATORY"/>
    <property type="match status" value="1"/>
</dbReference>